<keyword evidence="1" id="KW-0456">Lyase</keyword>
<feature type="domain" description="Amidohydrolase-related" evidence="2">
    <location>
        <begin position="3"/>
        <end position="331"/>
    </location>
</feature>
<evidence type="ECO:0000313" key="3">
    <source>
        <dbReference type="EMBL" id="NMM03516.1"/>
    </source>
</evidence>
<sequence>MNIDLHAHALNERFIVDLAKSPVAGLRSERDSEGLYIIRRAGDDRKSTIDPHLFGLEHRLESLKRRDIALQLFGPPPFMLAWPGGASGVELVRALNKASLETAAESEGRMEPLAALALGEPELVVAELEYAVHEQGFRGVIMPSSAGGKPLDDPEFAELFVAIERLGLIVFLHPTSAAPSDRFGMYGVHVLVGWPFETSLAITRMIFNGLLERHPALKMVLAHGGGNLVFLRGRLDSAYEATGWEADPYFRQHISEKPSAYLDRLYYDTCALSEESNRFVIQTMGSDRVVFGSDYPFDIGDPEGRRSVPVIDRLAPGDRERIYHLNAKKLLADAGNPR</sequence>
<dbReference type="GO" id="GO:0016787">
    <property type="term" value="F:hydrolase activity"/>
    <property type="evidence" value="ECO:0007669"/>
    <property type="project" value="UniProtKB-KW"/>
</dbReference>
<dbReference type="EMBL" id="JABBGJ010000055">
    <property type="protein sequence ID" value="NMM03516.1"/>
    <property type="molecule type" value="Genomic_DNA"/>
</dbReference>
<dbReference type="Proteomes" id="UP000544134">
    <property type="component" value="Unassembled WGS sequence"/>
</dbReference>
<name>A0A848IR64_9BURK</name>
<dbReference type="PANTHER" id="PTHR21240">
    <property type="entry name" value="2-AMINO-3-CARBOXYLMUCONATE-6-SEMIALDEHYDE DECARBOXYLASE"/>
    <property type="match status" value="1"/>
</dbReference>
<proteinExistence type="predicted"/>
<dbReference type="RefSeq" id="WP_169490318.1">
    <property type="nucleotide sequence ID" value="NZ_JABBGJ010000055.1"/>
</dbReference>
<keyword evidence="4" id="KW-1185">Reference proteome</keyword>
<dbReference type="InterPro" id="IPR032465">
    <property type="entry name" value="ACMSD"/>
</dbReference>
<keyword evidence="3" id="KW-0378">Hydrolase</keyword>
<accession>A0A848IR64</accession>
<dbReference type="PANTHER" id="PTHR21240:SF28">
    <property type="entry name" value="ISO-OROTATE DECARBOXYLASE (EUROFUNG)"/>
    <property type="match status" value="1"/>
</dbReference>
<dbReference type="GO" id="GO:0005737">
    <property type="term" value="C:cytoplasm"/>
    <property type="evidence" value="ECO:0007669"/>
    <property type="project" value="TreeGrafter"/>
</dbReference>
<protein>
    <submittedName>
        <fullName evidence="3">Amidohydrolase</fullName>
    </submittedName>
</protein>
<dbReference type="GO" id="GO:0016831">
    <property type="term" value="F:carboxy-lyase activity"/>
    <property type="evidence" value="ECO:0007669"/>
    <property type="project" value="InterPro"/>
</dbReference>
<organism evidence="3 4">
    <name type="scientific">Paraburkholderia polaris</name>
    <dbReference type="NCBI Taxonomy" id="2728848"/>
    <lineage>
        <taxon>Bacteria</taxon>
        <taxon>Pseudomonadati</taxon>
        <taxon>Pseudomonadota</taxon>
        <taxon>Betaproteobacteria</taxon>
        <taxon>Burkholderiales</taxon>
        <taxon>Burkholderiaceae</taxon>
        <taxon>Paraburkholderia</taxon>
    </lineage>
</organism>
<comment type="caution">
    <text evidence="3">The sequence shown here is derived from an EMBL/GenBank/DDBJ whole genome shotgun (WGS) entry which is preliminary data.</text>
</comment>
<dbReference type="InterPro" id="IPR032466">
    <property type="entry name" value="Metal_Hydrolase"/>
</dbReference>
<evidence type="ECO:0000256" key="1">
    <source>
        <dbReference type="ARBA" id="ARBA00023239"/>
    </source>
</evidence>
<dbReference type="Pfam" id="PF04909">
    <property type="entry name" value="Amidohydro_2"/>
    <property type="match status" value="1"/>
</dbReference>
<evidence type="ECO:0000259" key="2">
    <source>
        <dbReference type="Pfam" id="PF04909"/>
    </source>
</evidence>
<dbReference type="SUPFAM" id="SSF51556">
    <property type="entry name" value="Metallo-dependent hydrolases"/>
    <property type="match status" value="1"/>
</dbReference>
<dbReference type="InterPro" id="IPR006680">
    <property type="entry name" value="Amidohydro-rel"/>
</dbReference>
<dbReference type="Gene3D" id="3.20.20.140">
    <property type="entry name" value="Metal-dependent hydrolases"/>
    <property type="match status" value="1"/>
</dbReference>
<evidence type="ECO:0000313" key="4">
    <source>
        <dbReference type="Proteomes" id="UP000544134"/>
    </source>
</evidence>
<reference evidence="3 4" key="1">
    <citation type="submission" date="2020-04" db="EMBL/GenBank/DDBJ databases">
        <title>Paraburkholderia sp. RP-4-7 isolated from soil.</title>
        <authorList>
            <person name="Dahal R.H."/>
        </authorList>
    </citation>
    <scope>NUCLEOTIDE SEQUENCE [LARGE SCALE GENOMIC DNA]</scope>
    <source>
        <strain evidence="3 4">RP-4-7</strain>
    </source>
</reference>
<dbReference type="AlphaFoldDB" id="A0A848IR64"/>
<gene>
    <name evidence="3" type="ORF">HHL24_37260</name>
</gene>
<dbReference type="GO" id="GO:0019748">
    <property type="term" value="P:secondary metabolic process"/>
    <property type="evidence" value="ECO:0007669"/>
    <property type="project" value="TreeGrafter"/>
</dbReference>